<comment type="caution">
    <text evidence="2">The sequence shown here is derived from an EMBL/GenBank/DDBJ whole genome shotgun (WGS) entry which is preliminary data.</text>
</comment>
<keyword evidence="1" id="KW-1133">Transmembrane helix</keyword>
<keyword evidence="1" id="KW-0472">Membrane</keyword>
<keyword evidence="3" id="KW-1185">Reference proteome</keyword>
<evidence type="ECO:0000313" key="3">
    <source>
        <dbReference type="Proteomes" id="UP000003764"/>
    </source>
</evidence>
<name>A0ABN0A9F3_AERVM</name>
<organism evidence="2 3">
    <name type="scientific">Aerococcus viridans (strain ATCC 11563 / DSM 20340 / CCUG 4311 / JCM 20461 / NBRC 12219 / NCTC 8251 / M1)</name>
    <dbReference type="NCBI Taxonomy" id="655812"/>
    <lineage>
        <taxon>Bacteria</taxon>
        <taxon>Bacillati</taxon>
        <taxon>Bacillota</taxon>
        <taxon>Bacilli</taxon>
        <taxon>Lactobacillales</taxon>
        <taxon>Aerococcaceae</taxon>
        <taxon>Aerococcus</taxon>
    </lineage>
</organism>
<dbReference type="Proteomes" id="UP000003764">
    <property type="component" value="Unassembled WGS sequence"/>
</dbReference>
<dbReference type="EMBL" id="ADNT01000059">
    <property type="protein sequence ID" value="EFG49840.1"/>
    <property type="molecule type" value="Genomic_DNA"/>
</dbReference>
<sequence length="49" mass="5724">MLIAKLISLKSGFVAFLAKSTVINLVIFSNFDRVKRDFFYKKAKIRRTK</sequence>
<evidence type="ECO:0000256" key="1">
    <source>
        <dbReference type="SAM" id="Phobius"/>
    </source>
</evidence>
<evidence type="ECO:0000313" key="2">
    <source>
        <dbReference type="EMBL" id="EFG49840.1"/>
    </source>
</evidence>
<reference evidence="2 3" key="1">
    <citation type="submission" date="2010-04" db="EMBL/GenBank/DDBJ databases">
        <authorList>
            <person name="Muzny D."/>
            <person name="Qin X."/>
            <person name="Deng J."/>
            <person name="Jiang H."/>
            <person name="Liu Y."/>
            <person name="Qu J."/>
            <person name="Song X.-Z."/>
            <person name="Zhang L."/>
            <person name="Thornton R."/>
            <person name="Coyle M."/>
            <person name="Francisco L."/>
            <person name="Jackson L."/>
            <person name="Javaid M."/>
            <person name="Korchina V."/>
            <person name="Kovar C."/>
            <person name="Mata R."/>
            <person name="Mathew T."/>
            <person name="Ngo R."/>
            <person name="Nguyen L."/>
            <person name="Nguyen N."/>
            <person name="Okwuonu G."/>
            <person name="Ongeri F."/>
            <person name="Pham C."/>
            <person name="Simmons D."/>
            <person name="Wilczek-Boney K."/>
            <person name="Hale W."/>
            <person name="Jakkamsetti A."/>
            <person name="Pham P."/>
            <person name="Ruth R."/>
            <person name="San Lucas F."/>
            <person name="Warren J."/>
            <person name="Zhang J."/>
            <person name="Zhao Z."/>
            <person name="Zhou C."/>
            <person name="Zhu D."/>
            <person name="Lee S."/>
            <person name="Bess C."/>
            <person name="Blankenburg K."/>
            <person name="Forbes L."/>
            <person name="Fu Q."/>
            <person name="Gubbala S."/>
            <person name="Hirani K."/>
            <person name="Jayaseelan J.C."/>
            <person name="Lara F."/>
            <person name="Munidasa M."/>
            <person name="Palculict T."/>
            <person name="Patil S."/>
            <person name="Pu L.-L."/>
            <person name="Saada N."/>
            <person name="Tang L."/>
            <person name="Weissenberger G."/>
            <person name="Zhu Y."/>
            <person name="Hemphill L."/>
            <person name="Shang Y."/>
            <person name="Youmans B."/>
            <person name="Ayvaz T."/>
            <person name="Ross M."/>
            <person name="Santibanez J."/>
            <person name="Aqrawi P."/>
            <person name="Gross S."/>
            <person name="Joshi V."/>
            <person name="Fowler G."/>
            <person name="Nazareth L."/>
            <person name="Reid J."/>
            <person name="Worley K."/>
            <person name="Petrosino J."/>
            <person name="Highlander S."/>
            <person name="Gibbs R."/>
            <person name="Gibbs R."/>
        </authorList>
    </citation>
    <scope>NUCLEOTIDE SEQUENCE [LARGE SCALE GENOMIC DNA]</scope>
    <source>
        <strain evidence="2 3">ATCC 11563</strain>
    </source>
</reference>
<keyword evidence="1" id="KW-0812">Transmembrane</keyword>
<proteinExistence type="predicted"/>
<gene>
    <name evidence="2" type="ORF">HMPREF0061_0766</name>
</gene>
<accession>A0ABN0A9F3</accession>
<protein>
    <submittedName>
        <fullName evidence="2">Uncharacterized protein</fullName>
    </submittedName>
</protein>
<feature type="transmembrane region" description="Helical" evidence="1">
    <location>
        <begin position="12"/>
        <end position="31"/>
    </location>
</feature>